<dbReference type="AlphaFoldDB" id="A0AA86UAJ2"/>
<proteinExistence type="predicted"/>
<evidence type="ECO:0000313" key="2">
    <source>
        <dbReference type="EMBL" id="CAL6042965.1"/>
    </source>
</evidence>
<dbReference type="EMBL" id="CATOUU010000782">
    <property type="protein sequence ID" value="CAI9947844.1"/>
    <property type="molecule type" value="Genomic_DNA"/>
</dbReference>
<reference evidence="2 3" key="2">
    <citation type="submission" date="2024-07" db="EMBL/GenBank/DDBJ databases">
        <authorList>
            <person name="Akdeniz Z."/>
        </authorList>
    </citation>
    <scope>NUCLEOTIDE SEQUENCE [LARGE SCALE GENOMIC DNA]</scope>
</reference>
<evidence type="ECO:0000313" key="3">
    <source>
        <dbReference type="Proteomes" id="UP001642409"/>
    </source>
</evidence>
<sequence length="528" mass="59091">MNSSGIANAIKQSAIQFTISQCKLSGSNLIFSPYNGYIVSKIFIVTELHILEFYICVDIDSQRFGQDSVQINTIGSESVQCDICNNQTVLYGLCAEELKFSENISGMFQCQYPFEYVSNQCVCIYGYFLNNSKCINIVDSLNNLNTQISTNNNQTQQLQQQFENIGNLIKIIDLYILNNVSELENRILSNFSISDFNLLTNTSVLDKRIYENISLINNEILITQVISDINLLSNTTVLDWRIFNNATQCKNNINNLTVHLSEIEDSIIKQTQIIEQQQNIINNLTLQINCTNNYGYQILNGSCVPVTCAVSGQHSINGICQCVNINSVIYAGSCVCPVNSQILGSTCVCSIIGQTLQNGICTCSTAGAFVDDNVCTCGVNALNISNTCVCPENSSFVNNICTCDIIIGQQIINGSCQCPSGQTLVNNSCHQTNYIINISNFECSQNVFTQSFDIQSITNEINSSNNFNDGYVFDIITNAFIDISDNIYSDNIHKLEGIIWNLNFKQWIVNFINKYFRFNKLNEYYFKT</sequence>
<gene>
    <name evidence="1" type="ORF">HINF_LOCUS35489</name>
    <name evidence="2" type="ORF">HINF_LOCUS39846</name>
</gene>
<comment type="caution">
    <text evidence="1">The sequence shown here is derived from an EMBL/GenBank/DDBJ whole genome shotgun (WGS) entry which is preliminary data.</text>
</comment>
<accession>A0AA86UAJ2</accession>
<name>A0AA86UAJ2_9EUKA</name>
<reference evidence="1" key="1">
    <citation type="submission" date="2023-06" db="EMBL/GenBank/DDBJ databases">
        <authorList>
            <person name="Kurt Z."/>
        </authorList>
    </citation>
    <scope>NUCLEOTIDE SEQUENCE</scope>
</reference>
<organism evidence="1">
    <name type="scientific">Hexamita inflata</name>
    <dbReference type="NCBI Taxonomy" id="28002"/>
    <lineage>
        <taxon>Eukaryota</taxon>
        <taxon>Metamonada</taxon>
        <taxon>Diplomonadida</taxon>
        <taxon>Hexamitidae</taxon>
        <taxon>Hexamitinae</taxon>
        <taxon>Hexamita</taxon>
    </lineage>
</organism>
<protein>
    <submittedName>
        <fullName evidence="1">Uncharacterized protein</fullName>
    </submittedName>
</protein>
<evidence type="ECO:0000313" key="1">
    <source>
        <dbReference type="EMBL" id="CAI9947844.1"/>
    </source>
</evidence>
<dbReference type="EMBL" id="CAXDID020000155">
    <property type="protein sequence ID" value="CAL6042965.1"/>
    <property type="molecule type" value="Genomic_DNA"/>
</dbReference>
<keyword evidence="3" id="KW-1185">Reference proteome</keyword>
<dbReference type="Proteomes" id="UP001642409">
    <property type="component" value="Unassembled WGS sequence"/>
</dbReference>